<dbReference type="InterPro" id="IPR013525">
    <property type="entry name" value="ABC2_TM"/>
</dbReference>
<proteinExistence type="predicted"/>
<evidence type="ECO:0000256" key="6">
    <source>
        <dbReference type="SAM" id="Phobius"/>
    </source>
</evidence>
<accession>A0AAW2S4I3</accession>
<organism evidence="8">
    <name type="scientific">Sesamum radiatum</name>
    <name type="common">Black benniseed</name>
    <dbReference type="NCBI Taxonomy" id="300843"/>
    <lineage>
        <taxon>Eukaryota</taxon>
        <taxon>Viridiplantae</taxon>
        <taxon>Streptophyta</taxon>
        <taxon>Embryophyta</taxon>
        <taxon>Tracheophyta</taxon>
        <taxon>Spermatophyta</taxon>
        <taxon>Magnoliopsida</taxon>
        <taxon>eudicotyledons</taxon>
        <taxon>Gunneridae</taxon>
        <taxon>Pentapetalae</taxon>
        <taxon>asterids</taxon>
        <taxon>lamiids</taxon>
        <taxon>Lamiales</taxon>
        <taxon>Pedaliaceae</taxon>
        <taxon>Sesamum</taxon>
    </lineage>
</organism>
<protein>
    <submittedName>
        <fullName evidence="8">Pleiotropic drug resistance protein 3</fullName>
    </submittedName>
</protein>
<feature type="transmembrane region" description="Helical" evidence="6">
    <location>
        <begin position="360"/>
        <end position="383"/>
    </location>
</feature>
<feature type="transmembrane region" description="Helical" evidence="6">
    <location>
        <begin position="252"/>
        <end position="274"/>
    </location>
</feature>
<evidence type="ECO:0000256" key="5">
    <source>
        <dbReference type="ARBA" id="ARBA00023136"/>
    </source>
</evidence>
<dbReference type="EMBL" id="JACGWJ010000011">
    <property type="protein sequence ID" value="KAL0387309.1"/>
    <property type="molecule type" value="Genomic_DNA"/>
</dbReference>
<evidence type="ECO:0000256" key="4">
    <source>
        <dbReference type="ARBA" id="ARBA00022989"/>
    </source>
</evidence>
<feature type="transmembrane region" description="Helical" evidence="6">
    <location>
        <begin position="280"/>
        <end position="301"/>
    </location>
</feature>
<evidence type="ECO:0000313" key="8">
    <source>
        <dbReference type="EMBL" id="KAL0387309.1"/>
    </source>
</evidence>
<dbReference type="PANTHER" id="PTHR19241">
    <property type="entry name" value="ATP-BINDING CASSETTE TRANSPORTER"/>
    <property type="match status" value="1"/>
</dbReference>
<feature type="transmembrane region" description="Helical" evidence="6">
    <location>
        <begin position="161"/>
        <end position="181"/>
    </location>
</feature>
<keyword evidence="3 6" id="KW-0812">Transmembrane</keyword>
<gene>
    <name evidence="8" type="ORF">Sradi_2612700</name>
</gene>
<dbReference type="GO" id="GO:0140359">
    <property type="term" value="F:ABC-type transporter activity"/>
    <property type="evidence" value="ECO:0007669"/>
    <property type="project" value="InterPro"/>
</dbReference>
<keyword evidence="5 6" id="KW-0472">Membrane</keyword>
<sequence>MNSDLDEEAPAAVSQQWAAIDRLPTLERLRSSLFVENIEESGDGKAANVVIDVSKLGPSERRGLVEKLIRHIEHDNLRLLRKIRERMDKAAVGFPTVEVRYRNLKVKAECEVVYGKPLPTLSNSLKSIIMVFSANGVFFAVHFTSISMFRFVAAVFQTMEASATVGSLSVLFVLLLSGFMIPRPSMPIWLKWAFWISPLSYGEIGISTNEFLAPRWTKVIVEVPYVLAQSLVFTIITYPMIGYYWSAYKVFWYFYTMFCTLSYYTYLGMLLIAITPRFPVAAVLQSAFYSMFNLFAGFLIPRPQIPKWWIWFYYVIPTSWSLNGVLTSQFGDIEKEISVFGQNKTVVAFLRDYFGFRRDMLPLVALVLILYPVLFASLFAYCIGKLNFQRR</sequence>
<feature type="transmembrane region" description="Helical" evidence="6">
    <location>
        <begin position="226"/>
        <end position="245"/>
    </location>
</feature>
<feature type="transmembrane region" description="Helical" evidence="6">
    <location>
        <begin position="128"/>
        <end position="149"/>
    </location>
</feature>
<comment type="caution">
    <text evidence="8">The sequence shown here is derived from an EMBL/GenBank/DDBJ whole genome shotgun (WGS) entry which is preliminary data.</text>
</comment>
<keyword evidence="4 6" id="KW-1133">Transmembrane helix</keyword>
<evidence type="ECO:0000256" key="2">
    <source>
        <dbReference type="ARBA" id="ARBA00022448"/>
    </source>
</evidence>
<reference evidence="8" key="1">
    <citation type="submission" date="2020-06" db="EMBL/GenBank/DDBJ databases">
        <authorList>
            <person name="Li T."/>
            <person name="Hu X."/>
            <person name="Zhang T."/>
            <person name="Song X."/>
            <person name="Zhang H."/>
            <person name="Dai N."/>
            <person name="Sheng W."/>
            <person name="Hou X."/>
            <person name="Wei L."/>
        </authorList>
    </citation>
    <scope>NUCLEOTIDE SEQUENCE</scope>
    <source>
        <strain evidence="8">G02</strain>
        <tissue evidence="8">Leaf</tissue>
    </source>
</reference>
<feature type="transmembrane region" description="Helical" evidence="6">
    <location>
        <begin position="308"/>
        <end position="326"/>
    </location>
</feature>
<feature type="domain" description="ABC-2 type transporter transmembrane" evidence="7">
    <location>
        <begin position="218"/>
        <end position="330"/>
    </location>
</feature>
<feature type="domain" description="ABC-2 type transporter transmembrane" evidence="7">
    <location>
        <begin position="137"/>
        <end position="211"/>
    </location>
</feature>
<reference evidence="8" key="2">
    <citation type="journal article" date="2024" name="Plant">
        <title>Genomic evolution and insights into agronomic trait innovations of Sesamum species.</title>
        <authorList>
            <person name="Miao H."/>
            <person name="Wang L."/>
            <person name="Qu L."/>
            <person name="Liu H."/>
            <person name="Sun Y."/>
            <person name="Le M."/>
            <person name="Wang Q."/>
            <person name="Wei S."/>
            <person name="Zheng Y."/>
            <person name="Lin W."/>
            <person name="Duan Y."/>
            <person name="Cao H."/>
            <person name="Xiong S."/>
            <person name="Wang X."/>
            <person name="Wei L."/>
            <person name="Li C."/>
            <person name="Ma Q."/>
            <person name="Ju M."/>
            <person name="Zhao R."/>
            <person name="Li G."/>
            <person name="Mu C."/>
            <person name="Tian Q."/>
            <person name="Mei H."/>
            <person name="Zhang T."/>
            <person name="Gao T."/>
            <person name="Zhang H."/>
        </authorList>
    </citation>
    <scope>NUCLEOTIDE SEQUENCE</scope>
    <source>
        <strain evidence="8">G02</strain>
    </source>
</reference>
<evidence type="ECO:0000259" key="7">
    <source>
        <dbReference type="Pfam" id="PF01061"/>
    </source>
</evidence>
<evidence type="ECO:0000256" key="3">
    <source>
        <dbReference type="ARBA" id="ARBA00022692"/>
    </source>
</evidence>
<evidence type="ECO:0000256" key="1">
    <source>
        <dbReference type="ARBA" id="ARBA00004141"/>
    </source>
</evidence>
<keyword evidence="2" id="KW-0813">Transport</keyword>
<comment type="subcellular location">
    <subcellularLocation>
        <location evidence="1">Membrane</location>
        <topology evidence="1">Multi-pass membrane protein</topology>
    </subcellularLocation>
</comment>
<dbReference type="GO" id="GO:0005886">
    <property type="term" value="C:plasma membrane"/>
    <property type="evidence" value="ECO:0007669"/>
    <property type="project" value="UniProtKB-ARBA"/>
</dbReference>
<dbReference type="Pfam" id="PF01061">
    <property type="entry name" value="ABC2_membrane"/>
    <property type="match status" value="2"/>
</dbReference>
<name>A0AAW2S4I3_SESRA</name>
<dbReference type="AlphaFoldDB" id="A0AAW2S4I3"/>